<evidence type="ECO:0000256" key="5">
    <source>
        <dbReference type="ARBA" id="ARBA00022815"/>
    </source>
</evidence>
<comment type="subcellular location">
    <subcellularLocation>
        <location evidence="1">Secreted</location>
    </subcellularLocation>
</comment>
<keyword evidence="5" id="KW-0027">Amidation</keyword>
<dbReference type="PANTHER" id="PTHR20986:SF22">
    <property type="entry name" value="FMRFAMIDE-RELATED PEPTIDES"/>
    <property type="match status" value="1"/>
</dbReference>
<reference evidence="8" key="2">
    <citation type="submission" date="2021-09" db="EMBL/GenBank/DDBJ databases">
        <authorList>
            <person name="Jia N."/>
            <person name="Wang J."/>
            <person name="Shi W."/>
            <person name="Du L."/>
            <person name="Sun Y."/>
            <person name="Zhan W."/>
            <person name="Jiang J."/>
            <person name="Wang Q."/>
            <person name="Zhang B."/>
            <person name="Ji P."/>
            <person name="Sakyi L.B."/>
            <person name="Cui X."/>
            <person name="Yuan T."/>
            <person name="Jiang B."/>
            <person name="Yang W."/>
            <person name="Lam T.T.-Y."/>
            <person name="Chang Q."/>
            <person name="Ding S."/>
            <person name="Wang X."/>
            <person name="Zhu J."/>
            <person name="Ruan X."/>
            <person name="Zhao L."/>
            <person name="Wei J."/>
            <person name="Que T."/>
            <person name="Du C."/>
            <person name="Cheng J."/>
            <person name="Dai P."/>
            <person name="Han X."/>
            <person name="Huang E."/>
            <person name="Gao Y."/>
            <person name="Liu J."/>
            <person name="Shao H."/>
            <person name="Ye R."/>
            <person name="Li L."/>
            <person name="Wei W."/>
            <person name="Wang X."/>
            <person name="Wang C."/>
            <person name="Huo Q."/>
            <person name="Li W."/>
            <person name="Guo W."/>
            <person name="Chen H."/>
            <person name="Chen S."/>
            <person name="Zhou L."/>
            <person name="Zhou L."/>
            <person name="Ni X."/>
            <person name="Tian J."/>
            <person name="Zhou Y."/>
            <person name="Sheng Y."/>
            <person name="Liu T."/>
            <person name="Pan Y."/>
            <person name="Xia L."/>
            <person name="Li J."/>
            <person name="Zhao F."/>
            <person name="Cao W."/>
        </authorList>
    </citation>
    <scope>NUCLEOTIDE SEQUENCE</scope>
    <source>
        <strain evidence="8">Rsan-2018</strain>
        <tissue evidence="8">Larvae</tissue>
    </source>
</reference>
<dbReference type="SMART" id="SM00029">
    <property type="entry name" value="GASTRIN"/>
    <property type="match status" value="6"/>
</dbReference>
<keyword evidence="4" id="KW-0677">Repeat</keyword>
<dbReference type="VEuPathDB" id="VectorBase:RSAN_039159"/>
<feature type="region of interest" description="Disordered" evidence="7">
    <location>
        <begin position="619"/>
        <end position="648"/>
    </location>
</feature>
<dbReference type="EMBL" id="JABSTV010001254">
    <property type="protein sequence ID" value="KAH7939161.1"/>
    <property type="molecule type" value="Genomic_DNA"/>
</dbReference>
<sequence length="740" mass="81599">MKIALLLCIVGCYSGPLLVCTAEDAKLLSQPEQSTPPPTQLGDLHRVAEGASHASDGVSPERPGALNRVSRAARAFDDASGSVDEYGVLRAALNPPRRHRFLHFGRKRALSAPYYGSPVLNSDATASGEEEAEWSGGEDEDDDEVTASQEGPEAAALRWAKRTLRDGPNSFLHFGKREPEEEGSGGEQLRFKRNVQEVQSLGSSQMPKTEGFEQLNQQAESLDSDNLVLASKTKRSPNHIMHFGKRLQTASTVGENDGVKRASHNSIMHFGKRTSEQDVAAALENVYSTMDGESVKRGANRMMHFGKRDPEYGVSTGLEGEPEFDFVSADKKAPNRILHFGKRPSAGQSSSSGEVDNELEEAEKEKRGNRIMHFGKREDEDSSGMTLSSTDDASSTAVKRSASARSKYSGRPDQLQPFNGIGRQLQRQFQEWKKRNRILHFGKREPQERSGSYYEQKRLGNRIMHFGKRAGYPFYAEGAGSAAAAMKDKKLKHSILHFGKREDGLVSVMGGDKRNRIMHFGKRIGNDDQEYKYGQQLPMDKRAGNRILHFGKRLQAPNFSSLPNAWQYGIEAAAGSSRTAANKRAHRILHFGKRDGGASYDDTAVGSDHLVLAQDLDETDTSKVSGGHGQPETQKVIRKKRSTPPTESSDYIDDTLAQMMGELMGEDGYADRITMGHSGLSGPLHLPHAYVAAQVYGNAFPRMLSRPSRSDRLFRALYSGEHGAEMMPKGQSRNVFLHFG</sequence>
<evidence type="ECO:0000256" key="4">
    <source>
        <dbReference type="ARBA" id="ARBA00022737"/>
    </source>
</evidence>
<dbReference type="Proteomes" id="UP000821837">
    <property type="component" value="Chromosome 8"/>
</dbReference>
<feature type="region of interest" description="Disordered" evidence="7">
    <location>
        <begin position="339"/>
        <end position="418"/>
    </location>
</feature>
<comment type="similarity">
    <text evidence="2">Belongs to the FARP (FMRFamide related peptide) family.</text>
</comment>
<proteinExistence type="inferred from homology"/>
<evidence type="ECO:0000256" key="6">
    <source>
        <dbReference type="ARBA" id="ARBA00023320"/>
    </source>
</evidence>
<dbReference type="GO" id="GO:0007218">
    <property type="term" value="P:neuropeptide signaling pathway"/>
    <property type="evidence" value="ECO:0007669"/>
    <property type="project" value="UniProtKB-KW"/>
</dbReference>
<feature type="region of interest" description="Disordered" evidence="7">
    <location>
        <begin position="115"/>
        <end position="151"/>
    </location>
</feature>
<feature type="compositionally biased region" description="Acidic residues" evidence="7">
    <location>
        <begin position="128"/>
        <end position="145"/>
    </location>
</feature>
<keyword evidence="6" id="KW-0527">Neuropeptide</keyword>
<dbReference type="GO" id="GO:0005576">
    <property type="term" value="C:extracellular region"/>
    <property type="evidence" value="ECO:0007669"/>
    <property type="project" value="UniProtKB-SubCell"/>
</dbReference>
<evidence type="ECO:0000256" key="7">
    <source>
        <dbReference type="SAM" id="MobiDB-lite"/>
    </source>
</evidence>
<evidence type="ECO:0000313" key="9">
    <source>
        <dbReference type="Proteomes" id="UP000821837"/>
    </source>
</evidence>
<name>A0A9D4PDV3_RHISA</name>
<keyword evidence="9" id="KW-1185">Reference proteome</keyword>
<evidence type="ECO:0000313" key="8">
    <source>
        <dbReference type="EMBL" id="KAH7939161.1"/>
    </source>
</evidence>
<keyword evidence="3" id="KW-0964">Secreted</keyword>
<reference evidence="8" key="1">
    <citation type="journal article" date="2020" name="Cell">
        <title>Large-Scale Comparative Analyses of Tick Genomes Elucidate Their Genetic Diversity and Vector Capacities.</title>
        <authorList>
            <consortium name="Tick Genome and Microbiome Consortium (TIGMIC)"/>
            <person name="Jia N."/>
            <person name="Wang J."/>
            <person name="Shi W."/>
            <person name="Du L."/>
            <person name="Sun Y."/>
            <person name="Zhan W."/>
            <person name="Jiang J.F."/>
            <person name="Wang Q."/>
            <person name="Zhang B."/>
            <person name="Ji P."/>
            <person name="Bell-Sakyi L."/>
            <person name="Cui X.M."/>
            <person name="Yuan T.T."/>
            <person name="Jiang B.G."/>
            <person name="Yang W.F."/>
            <person name="Lam T.T."/>
            <person name="Chang Q.C."/>
            <person name="Ding S.J."/>
            <person name="Wang X.J."/>
            <person name="Zhu J.G."/>
            <person name="Ruan X.D."/>
            <person name="Zhao L."/>
            <person name="Wei J.T."/>
            <person name="Ye R.Z."/>
            <person name="Que T.C."/>
            <person name="Du C.H."/>
            <person name="Zhou Y.H."/>
            <person name="Cheng J.X."/>
            <person name="Dai P.F."/>
            <person name="Guo W.B."/>
            <person name="Han X.H."/>
            <person name="Huang E.J."/>
            <person name="Li L.F."/>
            <person name="Wei W."/>
            <person name="Gao Y.C."/>
            <person name="Liu J.Z."/>
            <person name="Shao H.Z."/>
            <person name="Wang X."/>
            <person name="Wang C.C."/>
            <person name="Yang T.C."/>
            <person name="Huo Q.B."/>
            <person name="Li W."/>
            <person name="Chen H.Y."/>
            <person name="Chen S.E."/>
            <person name="Zhou L.G."/>
            <person name="Ni X.B."/>
            <person name="Tian J.H."/>
            <person name="Sheng Y."/>
            <person name="Liu T."/>
            <person name="Pan Y.S."/>
            <person name="Xia L.Y."/>
            <person name="Li J."/>
            <person name="Zhao F."/>
            <person name="Cao W.C."/>
        </authorList>
    </citation>
    <scope>NUCLEOTIDE SEQUENCE</scope>
    <source>
        <strain evidence="8">Rsan-2018</strain>
    </source>
</reference>
<dbReference type="PANTHER" id="PTHR20986">
    <property type="entry name" value="FMRFAMIDE-RELATED PEPTIDES"/>
    <property type="match status" value="1"/>
</dbReference>
<feature type="compositionally biased region" description="Low complexity" evidence="7">
    <location>
        <begin position="388"/>
        <end position="397"/>
    </location>
</feature>
<dbReference type="OMA" id="ITNRIMH"/>
<evidence type="ECO:0000256" key="3">
    <source>
        <dbReference type="ARBA" id="ARBA00022525"/>
    </source>
</evidence>
<dbReference type="InterPro" id="IPR051041">
    <property type="entry name" value="FMRFamide-related_np"/>
</dbReference>
<comment type="caution">
    <text evidence="8">The sequence shown here is derived from an EMBL/GenBank/DDBJ whole genome shotgun (WGS) entry which is preliminary data.</text>
</comment>
<organism evidence="8 9">
    <name type="scientific">Rhipicephalus sanguineus</name>
    <name type="common">Brown dog tick</name>
    <name type="synonym">Ixodes sanguineus</name>
    <dbReference type="NCBI Taxonomy" id="34632"/>
    <lineage>
        <taxon>Eukaryota</taxon>
        <taxon>Metazoa</taxon>
        <taxon>Ecdysozoa</taxon>
        <taxon>Arthropoda</taxon>
        <taxon>Chelicerata</taxon>
        <taxon>Arachnida</taxon>
        <taxon>Acari</taxon>
        <taxon>Parasitiformes</taxon>
        <taxon>Ixodida</taxon>
        <taxon>Ixodoidea</taxon>
        <taxon>Ixodidae</taxon>
        <taxon>Rhipicephalinae</taxon>
        <taxon>Rhipicephalus</taxon>
        <taxon>Rhipicephalus</taxon>
    </lineage>
</organism>
<dbReference type="AlphaFoldDB" id="A0A9D4PDV3"/>
<evidence type="ECO:0000256" key="1">
    <source>
        <dbReference type="ARBA" id="ARBA00004613"/>
    </source>
</evidence>
<accession>A0A9D4PDV3</accession>
<gene>
    <name evidence="8" type="ORF">HPB52_007649</name>
</gene>
<dbReference type="OrthoDB" id="6495490at2759"/>
<evidence type="ECO:0000256" key="2">
    <source>
        <dbReference type="ARBA" id="ARBA00006356"/>
    </source>
</evidence>
<feature type="region of interest" description="Disordered" evidence="7">
    <location>
        <begin position="168"/>
        <end position="190"/>
    </location>
</feature>
<protein>
    <submittedName>
        <fullName evidence="8">Uncharacterized protein</fullName>
    </submittedName>
</protein>